<reference evidence="1" key="1">
    <citation type="submission" date="2018-02" db="EMBL/GenBank/DDBJ databases">
        <title>Rhizophora mucronata_Transcriptome.</title>
        <authorList>
            <person name="Meera S.P."/>
            <person name="Sreeshan A."/>
            <person name="Augustine A."/>
        </authorList>
    </citation>
    <scope>NUCLEOTIDE SEQUENCE</scope>
    <source>
        <tissue evidence="1">Leaf</tissue>
    </source>
</reference>
<evidence type="ECO:0000313" key="1">
    <source>
        <dbReference type="EMBL" id="MBX54019.1"/>
    </source>
</evidence>
<dbReference type="EMBL" id="GGEC01073535">
    <property type="protein sequence ID" value="MBX54019.1"/>
    <property type="molecule type" value="Transcribed_RNA"/>
</dbReference>
<name>A0A2P2PH83_RHIMU</name>
<sequence>MMFAFPLSMNPTLH</sequence>
<proteinExistence type="predicted"/>
<organism evidence="1">
    <name type="scientific">Rhizophora mucronata</name>
    <name type="common">Asiatic mangrove</name>
    <dbReference type="NCBI Taxonomy" id="61149"/>
    <lineage>
        <taxon>Eukaryota</taxon>
        <taxon>Viridiplantae</taxon>
        <taxon>Streptophyta</taxon>
        <taxon>Embryophyta</taxon>
        <taxon>Tracheophyta</taxon>
        <taxon>Spermatophyta</taxon>
        <taxon>Magnoliopsida</taxon>
        <taxon>eudicotyledons</taxon>
        <taxon>Gunneridae</taxon>
        <taxon>Pentapetalae</taxon>
        <taxon>rosids</taxon>
        <taxon>fabids</taxon>
        <taxon>Malpighiales</taxon>
        <taxon>Rhizophoraceae</taxon>
        <taxon>Rhizophora</taxon>
    </lineage>
</organism>
<protein>
    <submittedName>
        <fullName evidence="1">Uncharacterized protein</fullName>
    </submittedName>
</protein>
<accession>A0A2P2PH83</accession>